<dbReference type="AlphaFoldDB" id="A0A4R6UWI2"/>
<keyword evidence="10" id="KW-1185">Reference proteome</keyword>
<dbReference type="Pfam" id="PF08340">
    <property type="entry name" value="YicC-like_C"/>
    <property type="match status" value="1"/>
</dbReference>
<keyword evidence="4" id="KW-0378">Hydrolase</keyword>
<feature type="domain" description="Endoribonuclease YicC-like N-terminal" evidence="7">
    <location>
        <begin position="2"/>
        <end position="153"/>
    </location>
</feature>
<dbReference type="Proteomes" id="UP000295375">
    <property type="component" value="Unassembled WGS sequence"/>
</dbReference>
<evidence type="ECO:0000256" key="5">
    <source>
        <dbReference type="ARBA" id="ARBA00035648"/>
    </source>
</evidence>
<accession>A0A4R6UWI2</accession>
<evidence type="ECO:0000256" key="2">
    <source>
        <dbReference type="ARBA" id="ARBA00022722"/>
    </source>
</evidence>
<evidence type="ECO:0000256" key="4">
    <source>
        <dbReference type="ARBA" id="ARBA00022801"/>
    </source>
</evidence>
<sequence length="287" mass="32846">MIYSMTAFARREHTSELGTLVWEIRSVNQRFLETNLRLPETLRVLEPAIRESAKQKLGRGKLDCTLRYEPAAAANLPAVNEALVMQLQQLSLRLTAMGVEGKSLSHSDILRWPGVLQTAESDAEALMKQATDLFEQALDDLIAMRAREGESLAQLLRERLDGIEEQVKKAFVLMPETKIKQREKLLARFEEAKVELEPTRLEQEMVLFAQRIDVEEELDRLNTHVTEIRRLLRNGGTIGRRLDFLIQELHREANTLGSKSTTPESTAISVELKVYIEQMREQVQNIE</sequence>
<keyword evidence="3" id="KW-0255">Endonuclease</keyword>
<dbReference type="GO" id="GO:0016787">
    <property type="term" value="F:hydrolase activity"/>
    <property type="evidence" value="ECO:0007669"/>
    <property type="project" value="UniProtKB-KW"/>
</dbReference>
<feature type="domain" description="Endoribonuclease YicC-like C-terminal" evidence="8">
    <location>
        <begin position="174"/>
        <end position="287"/>
    </location>
</feature>
<name>A0A4R6UWI2_9GAMM</name>
<comment type="caution">
    <text evidence="9">The sequence shown here is derived from an EMBL/GenBank/DDBJ whole genome shotgun (WGS) entry which is preliminary data.</text>
</comment>
<evidence type="ECO:0000256" key="3">
    <source>
        <dbReference type="ARBA" id="ARBA00022759"/>
    </source>
</evidence>
<evidence type="ECO:0000313" key="10">
    <source>
        <dbReference type="Proteomes" id="UP000295375"/>
    </source>
</evidence>
<dbReference type="InterPro" id="IPR013527">
    <property type="entry name" value="YicC-like_N"/>
</dbReference>
<dbReference type="PANTHER" id="PTHR30636:SF3">
    <property type="entry name" value="UPF0701 PROTEIN YICC"/>
    <property type="match status" value="1"/>
</dbReference>
<dbReference type="EMBL" id="SNYM01000003">
    <property type="protein sequence ID" value="TDQ49875.1"/>
    <property type="molecule type" value="Genomic_DNA"/>
</dbReference>
<comment type="cofactor">
    <cofactor evidence="1">
        <name>a divalent metal cation</name>
        <dbReference type="ChEBI" id="CHEBI:60240"/>
    </cofactor>
</comment>
<evidence type="ECO:0000256" key="6">
    <source>
        <dbReference type="SAM" id="Coils"/>
    </source>
</evidence>
<proteinExistence type="inferred from homology"/>
<dbReference type="GO" id="GO:0004521">
    <property type="term" value="F:RNA endonuclease activity"/>
    <property type="evidence" value="ECO:0007669"/>
    <property type="project" value="InterPro"/>
</dbReference>
<evidence type="ECO:0000259" key="7">
    <source>
        <dbReference type="Pfam" id="PF03755"/>
    </source>
</evidence>
<reference evidence="9 10" key="1">
    <citation type="submission" date="2019-03" db="EMBL/GenBank/DDBJ databases">
        <title>Genomic Encyclopedia of Type Strains, Phase IV (KMG-IV): sequencing the most valuable type-strain genomes for metagenomic binning, comparative biology and taxonomic classification.</title>
        <authorList>
            <person name="Goeker M."/>
        </authorList>
    </citation>
    <scope>NUCLEOTIDE SEQUENCE [LARGE SCALE GENOMIC DNA]</scope>
    <source>
        <strain evidence="9 10">DSM 103792</strain>
    </source>
</reference>
<evidence type="ECO:0000313" key="9">
    <source>
        <dbReference type="EMBL" id="TDQ49875.1"/>
    </source>
</evidence>
<dbReference type="RefSeq" id="WP_133588572.1">
    <property type="nucleotide sequence ID" value="NZ_CP037953.1"/>
</dbReference>
<organism evidence="9 10">
    <name type="scientific">Permianibacter aggregans</name>
    <dbReference type="NCBI Taxonomy" id="1510150"/>
    <lineage>
        <taxon>Bacteria</taxon>
        <taxon>Pseudomonadati</taxon>
        <taxon>Pseudomonadota</taxon>
        <taxon>Gammaproteobacteria</taxon>
        <taxon>Pseudomonadales</taxon>
        <taxon>Pseudomonadaceae</taxon>
        <taxon>Permianibacter</taxon>
    </lineage>
</organism>
<gene>
    <name evidence="9" type="ORF">EV696_103248</name>
</gene>
<feature type="coiled-coil region" evidence="6">
    <location>
        <begin position="116"/>
        <end position="166"/>
    </location>
</feature>
<dbReference type="InterPro" id="IPR013551">
    <property type="entry name" value="YicC-like_C"/>
</dbReference>
<protein>
    <submittedName>
        <fullName evidence="9">Uncharacterized protein (TIGR00255 family)</fullName>
    </submittedName>
</protein>
<dbReference type="PANTHER" id="PTHR30636">
    <property type="entry name" value="UPF0701 PROTEIN YICC"/>
    <property type="match status" value="1"/>
</dbReference>
<evidence type="ECO:0000259" key="8">
    <source>
        <dbReference type="Pfam" id="PF08340"/>
    </source>
</evidence>
<dbReference type="OrthoDB" id="9771229at2"/>
<keyword evidence="6" id="KW-0175">Coiled coil</keyword>
<comment type="similarity">
    <text evidence="5">Belongs to the YicC/YloC family.</text>
</comment>
<dbReference type="Pfam" id="PF03755">
    <property type="entry name" value="YicC-like_N"/>
    <property type="match status" value="1"/>
</dbReference>
<dbReference type="InterPro" id="IPR005229">
    <property type="entry name" value="YicC/YloC-like"/>
</dbReference>
<dbReference type="NCBIfam" id="TIGR00255">
    <property type="entry name" value="YicC/YloC family endoribonuclease"/>
    <property type="match status" value="1"/>
</dbReference>
<evidence type="ECO:0000256" key="1">
    <source>
        <dbReference type="ARBA" id="ARBA00001968"/>
    </source>
</evidence>
<keyword evidence="2" id="KW-0540">Nuclease</keyword>